<evidence type="ECO:0000313" key="1">
    <source>
        <dbReference type="EMBL" id="OCK83974.1"/>
    </source>
</evidence>
<keyword evidence="2" id="KW-1185">Reference proteome</keyword>
<evidence type="ECO:0000313" key="2">
    <source>
        <dbReference type="Proteomes" id="UP000250266"/>
    </source>
</evidence>
<dbReference type="EMBL" id="KV744848">
    <property type="protein sequence ID" value="OCK83974.1"/>
    <property type="molecule type" value="Genomic_DNA"/>
</dbReference>
<proteinExistence type="predicted"/>
<name>A0A8E2JJ49_9PEZI</name>
<gene>
    <name evidence="1" type="ORF">K432DRAFT_440450</name>
</gene>
<dbReference type="Proteomes" id="UP000250266">
    <property type="component" value="Unassembled WGS sequence"/>
</dbReference>
<sequence>MPHTAASSSSYVIECGTDGTSIDMPQNLVYISSLENCIEVHSMLGTARIWAAKTKDEAGTIVEEALTATLKAATTTIDAALSTTQEASATAMEEPSTTLRFWIFTENRILRLRRRLMTA</sequence>
<dbReference type="AlphaFoldDB" id="A0A8E2JJ49"/>
<reference evidence="1 2" key="1">
    <citation type="journal article" date="2016" name="Nat. Commun.">
        <title>Ectomycorrhizal ecology is imprinted in the genome of the dominant symbiotic fungus Cenococcum geophilum.</title>
        <authorList>
            <consortium name="DOE Joint Genome Institute"/>
            <person name="Peter M."/>
            <person name="Kohler A."/>
            <person name="Ohm R.A."/>
            <person name="Kuo A."/>
            <person name="Krutzmann J."/>
            <person name="Morin E."/>
            <person name="Arend M."/>
            <person name="Barry K.W."/>
            <person name="Binder M."/>
            <person name="Choi C."/>
            <person name="Clum A."/>
            <person name="Copeland A."/>
            <person name="Grisel N."/>
            <person name="Haridas S."/>
            <person name="Kipfer T."/>
            <person name="LaButti K."/>
            <person name="Lindquist E."/>
            <person name="Lipzen A."/>
            <person name="Maire R."/>
            <person name="Meier B."/>
            <person name="Mihaltcheva S."/>
            <person name="Molinier V."/>
            <person name="Murat C."/>
            <person name="Poggeler S."/>
            <person name="Quandt C.A."/>
            <person name="Sperisen C."/>
            <person name="Tritt A."/>
            <person name="Tisserant E."/>
            <person name="Crous P.W."/>
            <person name="Henrissat B."/>
            <person name="Nehls U."/>
            <person name="Egli S."/>
            <person name="Spatafora J.W."/>
            <person name="Grigoriev I.V."/>
            <person name="Martin F.M."/>
        </authorList>
    </citation>
    <scope>NUCLEOTIDE SEQUENCE [LARGE SCALE GENOMIC DNA]</scope>
    <source>
        <strain evidence="1 2">CBS 459.81</strain>
    </source>
</reference>
<accession>A0A8E2JJ49</accession>
<protein>
    <submittedName>
        <fullName evidence="1">Uncharacterized protein</fullName>
    </submittedName>
</protein>
<organism evidence="1 2">
    <name type="scientific">Lepidopterella palustris CBS 459.81</name>
    <dbReference type="NCBI Taxonomy" id="1314670"/>
    <lineage>
        <taxon>Eukaryota</taxon>
        <taxon>Fungi</taxon>
        <taxon>Dikarya</taxon>
        <taxon>Ascomycota</taxon>
        <taxon>Pezizomycotina</taxon>
        <taxon>Dothideomycetes</taxon>
        <taxon>Pleosporomycetidae</taxon>
        <taxon>Mytilinidiales</taxon>
        <taxon>Argynnaceae</taxon>
        <taxon>Lepidopterella</taxon>
    </lineage>
</organism>